<accession>A0AC61MW03</accession>
<name>A0AC61MW03_9FIRM</name>
<organism evidence="1 2">
    <name type="scientific">Aristaeella hokkaidonensis</name>
    <dbReference type="NCBI Taxonomy" id="3046382"/>
    <lineage>
        <taxon>Bacteria</taxon>
        <taxon>Bacillati</taxon>
        <taxon>Bacillota</taxon>
        <taxon>Clostridia</taxon>
        <taxon>Eubacteriales</taxon>
        <taxon>Aristaeellaceae</taxon>
        <taxon>Aristaeella</taxon>
    </lineage>
</organism>
<dbReference type="EMBL" id="CP068393">
    <property type="protein sequence ID" value="QUC66681.1"/>
    <property type="molecule type" value="Genomic_DNA"/>
</dbReference>
<evidence type="ECO:0000313" key="2">
    <source>
        <dbReference type="Proteomes" id="UP000682782"/>
    </source>
</evidence>
<protein>
    <submittedName>
        <fullName evidence="1">ABC transporter ATP-binding protein</fullName>
    </submittedName>
</protein>
<keyword evidence="1" id="KW-0547">Nucleotide-binding</keyword>
<reference evidence="1" key="1">
    <citation type="submission" date="2021-01" db="EMBL/GenBank/DDBJ databases">
        <title>Complete genome sequence of Clostridiales bacterium R-7.</title>
        <authorList>
            <person name="Mahoney-Kurpe S.C."/>
            <person name="Palevich N."/>
            <person name="Koike S."/>
            <person name="Moon C.D."/>
            <person name="Attwood G.T."/>
        </authorList>
    </citation>
    <scope>NUCLEOTIDE SEQUENCE</scope>
    <source>
        <strain evidence="1">R-7</strain>
    </source>
</reference>
<proteinExistence type="predicted"/>
<dbReference type="Proteomes" id="UP000682782">
    <property type="component" value="Chromosome"/>
</dbReference>
<keyword evidence="2" id="KW-1185">Reference proteome</keyword>
<evidence type="ECO:0000313" key="1">
    <source>
        <dbReference type="EMBL" id="QUC66681.1"/>
    </source>
</evidence>
<gene>
    <name evidence="1" type="ORF">JYE49_12615</name>
</gene>
<keyword evidence="1" id="KW-0067">ATP-binding</keyword>
<sequence>MSRYNNLMLEIRGLVVEYRTEDETVQAVNDINLWIEKGKSLGLVGETGAGKTTAALSILNLLPETTGVIVDGTITLDGEAIIRKNRDGKSVSAMTDSDMQKIRGDKVAMIFQDPMTALNPIFTVGYQIAEAVKLHQKCSNKQAEKKAEEMLELVGIPASRKDEYPHQFSGGMKQRVVIAMALACNPVLLIADEPTTALDVTVQAQVLEMIKGLSEKLGTSVLMITHDLGIIAEMCDEVSVMYAGAIVEHGTLEDVFDRTRHPYTRGLFNSLPNIQNRTARLKPIRGLMPDPSNLPMGCAFADRCDYATEKCRGEKPRKQWLTDSHFVACHLYEDGRDEDRL</sequence>